<name>D3XK77_HALDV</name>
<evidence type="ECO:0000256" key="6">
    <source>
        <dbReference type="ARBA" id="ARBA00022777"/>
    </source>
</evidence>
<dbReference type="GO" id="GO:0005524">
    <property type="term" value="F:ATP binding"/>
    <property type="evidence" value="ECO:0007669"/>
    <property type="project" value="UniProtKB-UniRule"/>
</dbReference>
<feature type="domain" description="Protein kinase" evidence="12">
    <location>
        <begin position="248"/>
        <end position="514"/>
    </location>
</feature>
<dbReference type="PANTHER" id="PTHR27001">
    <property type="entry name" value="OS01G0253100 PROTEIN"/>
    <property type="match status" value="1"/>
</dbReference>
<evidence type="ECO:0000256" key="4">
    <source>
        <dbReference type="ARBA" id="ARBA00022679"/>
    </source>
</evidence>
<evidence type="ECO:0000256" key="10">
    <source>
        <dbReference type="PROSITE-ProRule" id="PRU10141"/>
    </source>
</evidence>
<dbReference type="Pfam" id="PF14786">
    <property type="entry name" value="Death_2"/>
    <property type="match status" value="1"/>
</dbReference>
<evidence type="ECO:0000256" key="3">
    <source>
        <dbReference type="ARBA" id="ARBA00022527"/>
    </source>
</evidence>
<accession>D3XK77</accession>
<comment type="similarity">
    <text evidence="1">Belongs to the protein kinase superfamily. TKL Ser/Thr protein kinase family. Pelle subfamily.</text>
</comment>
<evidence type="ECO:0000313" key="13">
    <source>
        <dbReference type="EMBL" id="ADC53123.1"/>
    </source>
</evidence>
<keyword evidence="13" id="KW-0675">Receptor</keyword>
<keyword evidence="5 10" id="KW-0547">Nucleotide-binding</keyword>
<dbReference type="InterPro" id="IPR011029">
    <property type="entry name" value="DEATH-like_dom_sf"/>
</dbReference>
<dbReference type="Pfam" id="PF00069">
    <property type="entry name" value="Pkinase"/>
    <property type="match status" value="1"/>
</dbReference>
<dbReference type="InterPro" id="IPR011009">
    <property type="entry name" value="Kinase-like_dom_sf"/>
</dbReference>
<dbReference type="PROSITE" id="PS50011">
    <property type="entry name" value="PROTEIN_KINASE_DOM"/>
    <property type="match status" value="1"/>
</dbReference>
<sequence>MGGQKVTEDTFTRQLPYSAVAKLTSLLDPGKQWEKLIVNIPRKLGMLDQDEFVPKYDLTYVSMIDERGKKMGSSSTRLILDDWGTQNVRIKHLIKVLVISELYAAADYLSVNVLGGEPVPRPRLETPNGRTGQECQSESDTCSAKEYEDRGTIYVRKHGEDQALSETPESFESLSEEMRLSLRSGLPSADLKSGPSLGSTRAPGESDEIAEEEEVLRQLHGNESILLRQLDFKMLKHVTNNFNETEMSKGGNLIGRGGFGTVFLGQFNNGFKIAVKCLKEENEDNMKQFHTELNVLSKYRHENIVHLLGYCREDANHCLIYEYMSNGSLEERLSCKNETKPLSCPMRLSIAQGTARGINYLNQQGFVHRDIKSANVLLDKDFIPKVGDFATARLAPKGTGTTFTQTMVVIGTSAYLAPKAFQFDVSAKLDTYSYGVVLLELLTGLPSFDEEREDRDLSSHMQENCEDIMDMVDQLAGSWKEETAIAMYNIATSCLAKKKKRPLIEDILPELENLSN</sequence>
<dbReference type="Gene3D" id="1.10.533.10">
    <property type="entry name" value="Death Domain, Fas"/>
    <property type="match status" value="1"/>
</dbReference>
<dbReference type="PROSITE" id="PS00108">
    <property type="entry name" value="PROTEIN_KINASE_ST"/>
    <property type="match status" value="1"/>
</dbReference>
<feature type="region of interest" description="Disordered" evidence="11">
    <location>
        <begin position="117"/>
        <end position="143"/>
    </location>
</feature>
<proteinExistence type="evidence at transcript level"/>
<feature type="region of interest" description="Disordered" evidence="11">
    <location>
        <begin position="158"/>
        <end position="210"/>
    </location>
</feature>
<dbReference type="PROSITE" id="PS00107">
    <property type="entry name" value="PROTEIN_KINASE_ATP"/>
    <property type="match status" value="1"/>
</dbReference>
<comment type="catalytic activity">
    <reaction evidence="9">
        <text>L-seryl-[protein] + ATP = O-phospho-L-seryl-[protein] + ADP + H(+)</text>
        <dbReference type="Rhea" id="RHEA:17989"/>
        <dbReference type="Rhea" id="RHEA-COMP:9863"/>
        <dbReference type="Rhea" id="RHEA-COMP:11604"/>
        <dbReference type="ChEBI" id="CHEBI:15378"/>
        <dbReference type="ChEBI" id="CHEBI:29999"/>
        <dbReference type="ChEBI" id="CHEBI:30616"/>
        <dbReference type="ChEBI" id="CHEBI:83421"/>
        <dbReference type="ChEBI" id="CHEBI:456216"/>
        <dbReference type="EC" id="2.7.11.1"/>
    </reaction>
</comment>
<dbReference type="GO" id="GO:0005886">
    <property type="term" value="C:plasma membrane"/>
    <property type="evidence" value="ECO:0007669"/>
    <property type="project" value="TreeGrafter"/>
</dbReference>
<dbReference type="GO" id="GO:0004674">
    <property type="term" value="F:protein serine/threonine kinase activity"/>
    <property type="evidence" value="ECO:0007669"/>
    <property type="project" value="UniProtKB-KW"/>
</dbReference>
<dbReference type="EC" id="2.7.11.1" evidence="2"/>
<keyword evidence="7 10" id="KW-0067">ATP-binding</keyword>
<dbReference type="SMART" id="SM00220">
    <property type="entry name" value="S_TKc"/>
    <property type="match status" value="1"/>
</dbReference>
<evidence type="ECO:0000256" key="5">
    <source>
        <dbReference type="ARBA" id="ARBA00022741"/>
    </source>
</evidence>
<feature type="binding site" evidence="10">
    <location>
        <position position="276"/>
    </location>
    <ligand>
        <name>ATP</name>
        <dbReference type="ChEBI" id="CHEBI:30616"/>
    </ligand>
</feature>
<evidence type="ECO:0000256" key="8">
    <source>
        <dbReference type="ARBA" id="ARBA00047899"/>
    </source>
</evidence>
<evidence type="ECO:0000256" key="2">
    <source>
        <dbReference type="ARBA" id="ARBA00012513"/>
    </source>
</evidence>
<keyword evidence="3" id="KW-0723">Serine/threonine-protein kinase</keyword>
<dbReference type="Gene3D" id="3.30.200.20">
    <property type="entry name" value="Phosphorylase Kinase, domain 1"/>
    <property type="match status" value="1"/>
</dbReference>
<keyword evidence="6 13" id="KW-0418">Kinase</keyword>
<dbReference type="InterPro" id="IPR017441">
    <property type="entry name" value="Protein_kinase_ATP_BS"/>
</dbReference>
<dbReference type="InterPro" id="IPR008271">
    <property type="entry name" value="Ser/Thr_kinase_AS"/>
</dbReference>
<dbReference type="FunFam" id="1.10.510.10:FF:000754">
    <property type="entry name" value="Interleukin-1 receptor-associated kinase"/>
    <property type="match status" value="1"/>
</dbReference>
<evidence type="ECO:0000256" key="7">
    <source>
        <dbReference type="ARBA" id="ARBA00022840"/>
    </source>
</evidence>
<dbReference type="SUPFAM" id="SSF56112">
    <property type="entry name" value="Protein kinase-like (PK-like)"/>
    <property type="match status" value="1"/>
</dbReference>
<protein>
    <recommendedName>
        <fullName evidence="2">non-specific serine/threonine protein kinase</fullName>
        <ecNumber evidence="2">2.7.11.1</ecNumber>
    </recommendedName>
</protein>
<dbReference type="CDD" id="cd08308">
    <property type="entry name" value="Death_Tube"/>
    <property type="match status" value="1"/>
</dbReference>
<evidence type="ECO:0000256" key="1">
    <source>
        <dbReference type="ARBA" id="ARBA00008718"/>
    </source>
</evidence>
<dbReference type="InterPro" id="IPR029397">
    <property type="entry name" value="Tube_Death"/>
</dbReference>
<dbReference type="Gene3D" id="1.10.510.10">
    <property type="entry name" value="Transferase(Phosphotransferase) domain 1"/>
    <property type="match status" value="1"/>
</dbReference>
<evidence type="ECO:0000256" key="11">
    <source>
        <dbReference type="SAM" id="MobiDB-lite"/>
    </source>
</evidence>
<dbReference type="EMBL" id="GU351882">
    <property type="protein sequence ID" value="ADC53123.1"/>
    <property type="molecule type" value="mRNA"/>
</dbReference>
<dbReference type="AlphaFoldDB" id="D3XK77"/>
<evidence type="ECO:0000259" key="12">
    <source>
        <dbReference type="PROSITE" id="PS50011"/>
    </source>
</evidence>
<dbReference type="InterPro" id="IPR000719">
    <property type="entry name" value="Prot_kinase_dom"/>
</dbReference>
<reference evidence="13" key="1">
    <citation type="journal article" date="2011" name="Fish Shellfish Immunol.">
        <title>Molecular cloning and expression of interleukin-1 receptor-associated kinase 4, an important mediator of Toll-like receptor signal pathway, from small abalone Haliotis diversicolor.</title>
        <authorList>
            <person name="Ge H."/>
            <person name="Wang G."/>
            <person name="Zhang L."/>
            <person name="Zhang Z."/>
            <person name="Wang S."/>
            <person name="Zou Z."/>
            <person name="Yan S."/>
            <person name="Wang Y."/>
        </authorList>
    </citation>
    <scope>NUCLEOTIDE SEQUENCE</scope>
</reference>
<organism evidence="13">
    <name type="scientific">Haliotis diversicolor</name>
    <name type="common">Abalone</name>
    <name type="synonym">Sulculus diversicolor</name>
    <dbReference type="NCBI Taxonomy" id="36095"/>
    <lineage>
        <taxon>Eukaryota</taxon>
        <taxon>Metazoa</taxon>
        <taxon>Spiralia</taxon>
        <taxon>Lophotrochozoa</taxon>
        <taxon>Mollusca</taxon>
        <taxon>Gastropoda</taxon>
        <taxon>Vetigastropoda</taxon>
        <taxon>Lepetellida</taxon>
        <taxon>Haliotoidea</taxon>
        <taxon>Haliotidae</taxon>
        <taxon>Haliotis</taxon>
    </lineage>
</organism>
<dbReference type="PANTHER" id="PTHR27001:SF931">
    <property type="entry name" value="OS11G0664100 PROTEIN"/>
    <property type="match status" value="1"/>
</dbReference>
<feature type="compositionally biased region" description="Polar residues" evidence="11">
    <location>
        <begin position="128"/>
        <end position="142"/>
    </location>
</feature>
<dbReference type="SUPFAM" id="SSF47986">
    <property type="entry name" value="DEATH domain"/>
    <property type="match status" value="1"/>
</dbReference>
<comment type="catalytic activity">
    <reaction evidence="8">
        <text>L-threonyl-[protein] + ATP = O-phospho-L-threonyl-[protein] + ADP + H(+)</text>
        <dbReference type="Rhea" id="RHEA:46608"/>
        <dbReference type="Rhea" id="RHEA-COMP:11060"/>
        <dbReference type="Rhea" id="RHEA-COMP:11605"/>
        <dbReference type="ChEBI" id="CHEBI:15378"/>
        <dbReference type="ChEBI" id="CHEBI:30013"/>
        <dbReference type="ChEBI" id="CHEBI:30616"/>
        <dbReference type="ChEBI" id="CHEBI:61977"/>
        <dbReference type="ChEBI" id="CHEBI:456216"/>
        <dbReference type="EC" id="2.7.11.1"/>
    </reaction>
</comment>
<keyword evidence="4" id="KW-0808">Transferase</keyword>
<evidence type="ECO:0000256" key="9">
    <source>
        <dbReference type="ARBA" id="ARBA00048679"/>
    </source>
</evidence>